<keyword evidence="2" id="KW-0812">Transmembrane</keyword>
<feature type="region of interest" description="Disordered" evidence="1">
    <location>
        <begin position="1"/>
        <end position="26"/>
    </location>
</feature>
<proteinExistence type="predicted"/>
<dbReference type="AlphaFoldDB" id="A0A4S2N3L4"/>
<name>A0A4S2N3L4_9PEZI</name>
<evidence type="ECO:0000256" key="2">
    <source>
        <dbReference type="SAM" id="Phobius"/>
    </source>
</evidence>
<reference evidence="3 4" key="1">
    <citation type="submission" date="2019-04" db="EMBL/GenBank/DDBJ databases">
        <title>Comparative genomics and transcriptomics to analyze fruiting body development in filamentous ascomycetes.</title>
        <authorList>
            <consortium name="DOE Joint Genome Institute"/>
            <person name="Lutkenhaus R."/>
            <person name="Traeger S."/>
            <person name="Breuer J."/>
            <person name="Kuo A."/>
            <person name="Lipzen A."/>
            <person name="Pangilinan J."/>
            <person name="Dilworth D."/>
            <person name="Sandor L."/>
            <person name="Poggeler S."/>
            <person name="Barry K."/>
            <person name="Grigoriev I.V."/>
            <person name="Nowrousian M."/>
        </authorList>
    </citation>
    <scope>NUCLEOTIDE SEQUENCE [LARGE SCALE GENOMIC DNA]</scope>
    <source>
        <strain evidence="3 4">CBS 389.68</strain>
    </source>
</reference>
<feature type="compositionally biased region" description="Basic and acidic residues" evidence="1">
    <location>
        <begin position="96"/>
        <end position="121"/>
    </location>
</feature>
<evidence type="ECO:0000256" key="1">
    <source>
        <dbReference type="SAM" id="MobiDB-lite"/>
    </source>
</evidence>
<keyword evidence="2" id="KW-0472">Membrane</keyword>
<keyword evidence="4" id="KW-1185">Reference proteome</keyword>
<feature type="transmembrane region" description="Helical" evidence="2">
    <location>
        <begin position="40"/>
        <end position="59"/>
    </location>
</feature>
<organism evidence="3 4">
    <name type="scientific">Ascodesmis nigricans</name>
    <dbReference type="NCBI Taxonomy" id="341454"/>
    <lineage>
        <taxon>Eukaryota</taxon>
        <taxon>Fungi</taxon>
        <taxon>Dikarya</taxon>
        <taxon>Ascomycota</taxon>
        <taxon>Pezizomycotina</taxon>
        <taxon>Pezizomycetes</taxon>
        <taxon>Pezizales</taxon>
        <taxon>Ascodesmidaceae</taxon>
        <taxon>Ascodesmis</taxon>
    </lineage>
</organism>
<dbReference type="Proteomes" id="UP000298138">
    <property type="component" value="Unassembled WGS sequence"/>
</dbReference>
<feature type="region of interest" description="Disordered" evidence="1">
    <location>
        <begin position="96"/>
        <end position="143"/>
    </location>
</feature>
<sequence>MPALPQPQISAPATTMTPTPSPSRIPGVTYDTEDMVTLKLMLSLLTLIAFFGASAVVWFHYRYQRVPDPDDYSTLFYVNPALGGKRWKDVQYEKQKLREREREEERKMSKEEIKRYSKDVTDDGYSSRGRISEESMEDNPFAG</sequence>
<accession>A0A4S2N3L4</accession>
<dbReference type="InParanoid" id="A0A4S2N3L4"/>
<keyword evidence="2" id="KW-1133">Transmembrane helix</keyword>
<evidence type="ECO:0000313" key="3">
    <source>
        <dbReference type="EMBL" id="TGZ83717.1"/>
    </source>
</evidence>
<protein>
    <submittedName>
        <fullName evidence="3">Uncharacterized protein</fullName>
    </submittedName>
</protein>
<dbReference type="EMBL" id="ML220113">
    <property type="protein sequence ID" value="TGZ83717.1"/>
    <property type="molecule type" value="Genomic_DNA"/>
</dbReference>
<evidence type="ECO:0000313" key="4">
    <source>
        <dbReference type="Proteomes" id="UP000298138"/>
    </source>
</evidence>
<gene>
    <name evidence="3" type="ORF">EX30DRAFT_393283</name>
</gene>